<protein>
    <recommendedName>
        <fullName evidence="2">AVL9/DENND6 domain-containing protein</fullName>
    </recommendedName>
</protein>
<evidence type="ECO:0000313" key="3">
    <source>
        <dbReference type="EMBL" id="EDP42014.1"/>
    </source>
</evidence>
<feature type="compositionally biased region" description="Low complexity" evidence="1">
    <location>
        <begin position="410"/>
        <end position="424"/>
    </location>
</feature>
<dbReference type="GeneID" id="5853534"/>
<dbReference type="InterPro" id="IPR051731">
    <property type="entry name" value="DENND11/AVL9_GEFs"/>
</dbReference>
<dbReference type="GO" id="GO:0005737">
    <property type="term" value="C:cytoplasm"/>
    <property type="evidence" value="ECO:0007669"/>
    <property type="project" value="TreeGrafter"/>
</dbReference>
<dbReference type="EMBL" id="AAYY01000014">
    <property type="protein sequence ID" value="EDP42014.1"/>
    <property type="molecule type" value="Genomic_DNA"/>
</dbReference>
<reference evidence="3 4" key="1">
    <citation type="journal article" date="2007" name="Proc. Natl. Acad. Sci. U.S.A.">
        <title>Dandruff-associated Malassezia genomes reveal convergent and divergent virulence traits shared with plant and human fungal pathogens.</title>
        <authorList>
            <person name="Xu J."/>
            <person name="Saunders C.W."/>
            <person name="Hu P."/>
            <person name="Grant R.A."/>
            <person name="Boekhout T."/>
            <person name="Kuramae E.E."/>
            <person name="Kronstad J.W."/>
            <person name="Deangelis Y.M."/>
            <person name="Reeder N.L."/>
            <person name="Johnstone K.R."/>
            <person name="Leland M."/>
            <person name="Fieno A.M."/>
            <person name="Begley W.M."/>
            <person name="Sun Y."/>
            <person name="Lacey M.P."/>
            <person name="Chaudhary T."/>
            <person name="Keough T."/>
            <person name="Chu L."/>
            <person name="Sears R."/>
            <person name="Yuan B."/>
            <person name="Dawson T.L.Jr."/>
        </authorList>
    </citation>
    <scope>NUCLEOTIDE SEQUENCE [LARGE SCALE GENOMIC DNA]</scope>
    <source>
        <strain evidence="4">ATCC MYA-4612 / CBS 7966</strain>
    </source>
</reference>
<comment type="caution">
    <text evidence="3">The sequence shown here is derived from an EMBL/GenBank/DDBJ whole genome shotgun (WGS) entry which is preliminary data.</text>
</comment>
<feature type="domain" description="AVL9/DENND6" evidence="2">
    <location>
        <begin position="1"/>
        <end position="194"/>
    </location>
</feature>
<name>A8QAD6_MALGO</name>
<dbReference type="Pfam" id="PF09794">
    <property type="entry name" value="Avl9"/>
    <property type="match status" value="1"/>
</dbReference>
<dbReference type="PANTHER" id="PTHR31017:SF1">
    <property type="entry name" value="LATE SECRETORY PATHWAY PROTEIN AVL9 HOMOLOG"/>
    <property type="match status" value="1"/>
</dbReference>
<accession>A8QAD6</accession>
<dbReference type="FunCoup" id="A8QAD6">
    <property type="interactions" value="293"/>
</dbReference>
<dbReference type="PANTHER" id="PTHR31017">
    <property type="entry name" value="LATE SECRETORY PATHWAY PROTEIN AVL9-RELATED"/>
    <property type="match status" value="1"/>
</dbReference>
<feature type="compositionally biased region" description="Low complexity" evidence="1">
    <location>
        <begin position="449"/>
        <end position="458"/>
    </location>
</feature>
<evidence type="ECO:0000256" key="1">
    <source>
        <dbReference type="SAM" id="MobiDB-lite"/>
    </source>
</evidence>
<dbReference type="AlphaFoldDB" id="A8QAD6"/>
<feature type="region of interest" description="Disordered" evidence="1">
    <location>
        <begin position="364"/>
        <end position="458"/>
    </location>
</feature>
<dbReference type="RefSeq" id="XP_001729228.1">
    <property type="nucleotide sequence ID" value="XM_001729176.1"/>
</dbReference>
<keyword evidence="4" id="KW-1185">Reference proteome</keyword>
<dbReference type="OrthoDB" id="26278at2759"/>
<organism evidence="3 4">
    <name type="scientific">Malassezia globosa (strain ATCC MYA-4612 / CBS 7966)</name>
    <name type="common">Dandruff-associated fungus</name>
    <dbReference type="NCBI Taxonomy" id="425265"/>
    <lineage>
        <taxon>Eukaryota</taxon>
        <taxon>Fungi</taxon>
        <taxon>Dikarya</taxon>
        <taxon>Basidiomycota</taxon>
        <taxon>Ustilaginomycotina</taxon>
        <taxon>Malasseziomycetes</taxon>
        <taxon>Malasseziales</taxon>
        <taxon>Malasseziaceae</taxon>
        <taxon>Malassezia</taxon>
    </lineage>
</organism>
<dbReference type="OMA" id="SHADRRW"/>
<dbReference type="InParanoid" id="A8QAD6"/>
<proteinExistence type="predicted"/>
<evidence type="ECO:0000259" key="2">
    <source>
        <dbReference type="Pfam" id="PF09794"/>
    </source>
</evidence>
<gene>
    <name evidence="3" type="ORF">MGL_3695</name>
</gene>
<dbReference type="Proteomes" id="UP000008837">
    <property type="component" value="Unassembled WGS sequence"/>
</dbReference>
<sequence>MFYGYPVEHLCTLQYSLISLVPALLPHLQDAASPGLDTLSSGRSKADSLRMSDRQSLLTYMGLPLPLFSGGAFFQPYCPLQQIDTLKCDSWLIGTTNQVFKHQRASQPDVIVDVRCCHCSQVQLDKMQLSFHDPALQSLVSLTPADRKWMDEVIGVVQTTWNSADPAQPTLMQYKGSDDYLRARFEEYVFGLLSLAKHRELHPTMNELPSISSFGRDFLDAFRRTRAFQTWHQFTDESLCELISYQHPCTGKTTTLSDVTIRLQAGISDLNLEENLAPTRERLGAAWQAGSAGLSRVAMNWRQDLGRMTASYTRNTSPNATDATASKGSDTLSALQATGAQGAAALSQLGSYLSSRQRAWYGAFSKTPKRGDTAESSPTSSRPSEEMIDAKKANASVFGAEGGKAAPTHRASASDTSAAPAATRPNEKEKDNHTTSSNENDSASKETSTESTKASHQA</sequence>
<dbReference type="KEGG" id="mgl:MGL_3695"/>
<evidence type="ECO:0000313" key="4">
    <source>
        <dbReference type="Proteomes" id="UP000008837"/>
    </source>
</evidence>
<dbReference type="InterPro" id="IPR018307">
    <property type="entry name" value="ABL9/DENND6_dom"/>
</dbReference>
<feature type="compositionally biased region" description="Basic and acidic residues" evidence="1">
    <location>
        <begin position="383"/>
        <end position="392"/>
    </location>
</feature>
<dbReference type="VEuPathDB" id="FungiDB:MGL_3695"/>